<gene>
    <name evidence="3" type="ordered locus">Oweho_0213</name>
</gene>
<comment type="similarity">
    <text evidence="1 2">Belongs to the phD/YefM antitoxin family.</text>
</comment>
<dbReference type="Proteomes" id="UP000005631">
    <property type="component" value="Chromosome"/>
</dbReference>
<dbReference type="SUPFAM" id="SSF143120">
    <property type="entry name" value="YefM-like"/>
    <property type="match status" value="1"/>
</dbReference>
<protein>
    <recommendedName>
        <fullName evidence="2">Antitoxin</fullName>
    </recommendedName>
</protein>
<dbReference type="HOGENOM" id="CLU_155837_1_0_10"/>
<dbReference type="Gene3D" id="3.40.1620.10">
    <property type="entry name" value="YefM-like domain"/>
    <property type="match status" value="1"/>
</dbReference>
<dbReference type="STRING" id="926562.Oweho_0213"/>
<evidence type="ECO:0000313" key="3">
    <source>
        <dbReference type="EMBL" id="AEV31235.1"/>
    </source>
</evidence>
<dbReference type="RefSeq" id="WP_014200596.1">
    <property type="nucleotide sequence ID" value="NC_016599.1"/>
</dbReference>
<dbReference type="OrthoDB" id="1524837at2"/>
<sequence>MEVTNLTDFRRNMKSYFERVFNLRVPLFISRPKGEDMVLMSKSDYESMQETFYLLKSPKNADRLLAAIEEDKQGEATVHDLQE</sequence>
<dbReference type="PANTHER" id="PTHR33713">
    <property type="entry name" value="ANTITOXIN YAFN-RELATED"/>
    <property type="match status" value="1"/>
</dbReference>
<dbReference type="AlphaFoldDB" id="G8R7C4"/>
<dbReference type="eggNOG" id="COG2161">
    <property type="taxonomic scope" value="Bacteria"/>
</dbReference>
<dbReference type="PANTHER" id="PTHR33713:SF6">
    <property type="entry name" value="ANTITOXIN YEFM"/>
    <property type="match status" value="1"/>
</dbReference>
<dbReference type="InterPro" id="IPR036165">
    <property type="entry name" value="YefM-like_sf"/>
</dbReference>
<proteinExistence type="inferred from homology"/>
<name>G8R7C4_OWEHD</name>
<keyword evidence="4" id="KW-1185">Reference proteome</keyword>
<dbReference type="Gene3D" id="1.10.1220.170">
    <property type="match status" value="1"/>
</dbReference>
<dbReference type="InterPro" id="IPR051405">
    <property type="entry name" value="phD/YefM_antitoxin"/>
</dbReference>
<organism evidence="3 4">
    <name type="scientific">Owenweeksia hongkongensis (strain DSM 17368 / CIP 108786 / JCM 12287 / NRRL B-23963 / UST20020801)</name>
    <dbReference type="NCBI Taxonomy" id="926562"/>
    <lineage>
        <taxon>Bacteria</taxon>
        <taxon>Pseudomonadati</taxon>
        <taxon>Bacteroidota</taxon>
        <taxon>Flavobacteriia</taxon>
        <taxon>Flavobacteriales</taxon>
        <taxon>Owenweeksiaceae</taxon>
        <taxon>Owenweeksia</taxon>
    </lineage>
</organism>
<accession>G8R7C4</accession>
<dbReference type="EMBL" id="CP003156">
    <property type="protein sequence ID" value="AEV31235.1"/>
    <property type="molecule type" value="Genomic_DNA"/>
</dbReference>
<evidence type="ECO:0000256" key="1">
    <source>
        <dbReference type="ARBA" id="ARBA00009981"/>
    </source>
</evidence>
<reference evidence="3 4" key="1">
    <citation type="journal article" date="2012" name="Stand. Genomic Sci.">
        <title>Genome sequence of the orange-pigmented seawater bacterium Owenweeksia hongkongensis type strain (UST20020801(T)).</title>
        <authorList>
            <person name="Riedel T."/>
            <person name="Held B."/>
            <person name="Nolan M."/>
            <person name="Lucas S."/>
            <person name="Lapidus A."/>
            <person name="Tice H."/>
            <person name="Del Rio T.G."/>
            <person name="Cheng J.F."/>
            <person name="Han C."/>
            <person name="Tapia R."/>
            <person name="Goodwin L.A."/>
            <person name="Pitluck S."/>
            <person name="Liolios K."/>
            <person name="Mavromatis K."/>
            <person name="Pagani I."/>
            <person name="Ivanova N."/>
            <person name="Mikhailova N."/>
            <person name="Pati A."/>
            <person name="Chen A."/>
            <person name="Palaniappan K."/>
            <person name="Rohde M."/>
            <person name="Tindall B.J."/>
            <person name="Detter J.C."/>
            <person name="Goker M."/>
            <person name="Woyke T."/>
            <person name="Bristow J."/>
            <person name="Eisen J.A."/>
            <person name="Markowitz V."/>
            <person name="Hugenholtz P."/>
            <person name="Klenk H.P."/>
            <person name="Kyrpides N.C."/>
        </authorList>
    </citation>
    <scope>NUCLEOTIDE SEQUENCE</scope>
    <source>
        <strain evidence="4">DSM 17368 / JCM 12287 / NRRL B-23963</strain>
    </source>
</reference>
<dbReference type="KEGG" id="oho:Oweho_0213"/>
<evidence type="ECO:0000256" key="2">
    <source>
        <dbReference type="RuleBase" id="RU362080"/>
    </source>
</evidence>
<evidence type="ECO:0000313" key="4">
    <source>
        <dbReference type="Proteomes" id="UP000005631"/>
    </source>
</evidence>
<dbReference type="Pfam" id="PF02604">
    <property type="entry name" value="PhdYeFM_antitox"/>
    <property type="match status" value="1"/>
</dbReference>
<comment type="function">
    <text evidence="2">Antitoxin component of a type II toxin-antitoxin (TA) system.</text>
</comment>
<dbReference type="NCBIfam" id="TIGR01552">
    <property type="entry name" value="phd_fam"/>
    <property type="match status" value="1"/>
</dbReference>
<dbReference type="InterPro" id="IPR006442">
    <property type="entry name" value="Antitoxin_Phd/YefM"/>
</dbReference>